<dbReference type="Proteomes" id="UP000824118">
    <property type="component" value="Unassembled WGS sequence"/>
</dbReference>
<feature type="binding site" evidence="14">
    <location>
        <position position="126"/>
    </location>
    <ligand>
        <name>Zn(2+)</name>
        <dbReference type="ChEBI" id="CHEBI:29105"/>
        <note>catalytic</note>
    </ligand>
</feature>
<evidence type="ECO:0000256" key="4">
    <source>
        <dbReference type="ARBA" id="ARBA00011823"/>
    </source>
</evidence>
<dbReference type="GO" id="GO:0006783">
    <property type="term" value="P:heme biosynthetic process"/>
    <property type="evidence" value="ECO:0007669"/>
    <property type="project" value="UniProtKB-KW"/>
</dbReference>
<dbReference type="FunFam" id="3.20.20.70:FF:000019">
    <property type="entry name" value="Delta-aminolevulinic acid dehydratase"/>
    <property type="match status" value="1"/>
</dbReference>
<dbReference type="Gene3D" id="3.20.20.70">
    <property type="entry name" value="Aldolase class I"/>
    <property type="match status" value="1"/>
</dbReference>
<dbReference type="GO" id="GO:0008270">
    <property type="term" value="F:zinc ion binding"/>
    <property type="evidence" value="ECO:0007669"/>
    <property type="project" value="TreeGrafter"/>
</dbReference>
<keyword evidence="15" id="KW-0460">Magnesium</keyword>
<evidence type="ECO:0000256" key="3">
    <source>
        <dbReference type="ARBA" id="ARBA00008055"/>
    </source>
</evidence>
<keyword evidence="7" id="KW-0350">Heme biosynthesis</keyword>
<dbReference type="GO" id="GO:0005829">
    <property type="term" value="C:cytosol"/>
    <property type="evidence" value="ECO:0007669"/>
    <property type="project" value="TreeGrafter"/>
</dbReference>
<keyword evidence="8 16" id="KW-0456">Lyase</keyword>
<dbReference type="SUPFAM" id="SSF51569">
    <property type="entry name" value="Aldolase"/>
    <property type="match status" value="1"/>
</dbReference>
<dbReference type="EC" id="4.2.1.24" evidence="5 16"/>
<evidence type="ECO:0000256" key="7">
    <source>
        <dbReference type="ARBA" id="ARBA00023133"/>
    </source>
</evidence>
<evidence type="ECO:0000256" key="16">
    <source>
        <dbReference type="RuleBase" id="RU000515"/>
    </source>
</evidence>
<protein>
    <recommendedName>
        <fullName evidence="6 16">Delta-aminolevulinic acid dehydratase</fullName>
        <ecNumber evidence="5 16">4.2.1.24</ecNumber>
    </recommendedName>
</protein>
<evidence type="ECO:0000256" key="17">
    <source>
        <dbReference type="RuleBase" id="RU004161"/>
    </source>
</evidence>
<evidence type="ECO:0000313" key="18">
    <source>
        <dbReference type="EMBL" id="HIU49514.1"/>
    </source>
</evidence>
<evidence type="ECO:0000256" key="15">
    <source>
        <dbReference type="PIRSR" id="PIRSR001415-5"/>
    </source>
</evidence>
<evidence type="ECO:0000256" key="9">
    <source>
        <dbReference type="ARBA" id="ARBA00023244"/>
    </source>
</evidence>
<feature type="binding site" evidence="14">
    <location>
        <position position="116"/>
    </location>
    <ligand>
        <name>Zn(2+)</name>
        <dbReference type="ChEBI" id="CHEBI:29105"/>
        <note>catalytic</note>
    </ligand>
</feature>
<dbReference type="EMBL" id="DVNG01000008">
    <property type="protein sequence ID" value="HIU49514.1"/>
    <property type="molecule type" value="Genomic_DNA"/>
</dbReference>
<evidence type="ECO:0000256" key="14">
    <source>
        <dbReference type="PIRSR" id="PIRSR001415-3"/>
    </source>
</evidence>
<dbReference type="Pfam" id="PF00490">
    <property type="entry name" value="ALAD"/>
    <property type="match status" value="1"/>
</dbReference>
<dbReference type="CDD" id="cd00384">
    <property type="entry name" value="ALAD_PBGS"/>
    <property type="match status" value="1"/>
</dbReference>
<keyword evidence="14" id="KW-0479">Metal-binding</keyword>
<dbReference type="PIRSF" id="PIRSF001415">
    <property type="entry name" value="Porphbilin_synth"/>
    <property type="match status" value="1"/>
</dbReference>
<comment type="cofactor">
    <cofactor evidence="1">
        <name>Zn(2+)</name>
        <dbReference type="ChEBI" id="CHEBI:29105"/>
    </cofactor>
</comment>
<evidence type="ECO:0000256" key="5">
    <source>
        <dbReference type="ARBA" id="ARBA00012053"/>
    </source>
</evidence>
<sequence length="321" mass="35991">MNRNRRLRQNSTMRSLVRETTVLPSELIYPIFVTEGRGIKEEIPSMPGVYNYSVDRLYEIMEQVVNSGISGVMIFGVPVHKDSKGSEAYRWDGIAQKGIKYIKNHYPDIVVVADICLCAYTNHGHCGIVNEGEILNDETLPYLAEMALTCVQAGADMVAPSDMMDGRVEYIRKVLDNNNFKNVPIMAYSAKYASAYYGPFRDAAHSAPKFGDRKTYQMDFANVKEAMREISNDIEEGADIVMVKPALAYLDVIKEASQRFDTPIAAYNVSGEYAMVKAAALSGWIDEKRIVLENLYAIKRAGANIIITYHAIEAAQWLKEI</sequence>
<feature type="binding site" evidence="13">
    <location>
        <position position="309"/>
    </location>
    <ligand>
        <name>5-aminolevulinate</name>
        <dbReference type="ChEBI" id="CHEBI:356416"/>
        <label>2</label>
    </ligand>
</feature>
<dbReference type="InterPro" id="IPR001731">
    <property type="entry name" value="ALAD"/>
</dbReference>
<evidence type="ECO:0000256" key="8">
    <source>
        <dbReference type="ARBA" id="ARBA00023239"/>
    </source>
</evidence>
<evidence type="ECO:0000256" key="6">
    <source>
        <dbReference type="ARBA" id="ARBA00020771"/>
    </source>
</evidence>
<dbReference type="InterPro" id="IPR030656">
    <property type="entry name" value="ALAD_AS"/>
</dbReference>
<dbReference type="AlphaFoldDB" id="A0A9D1LWT5"/>
<feature type="binding site" evidence="13">
    <location>
        <position position="213"/>
    </location>
    <ligand>
        <name>5-aminolevulinate</name>
        <dbReference type="ChEBI" id="CHEBI:356416"/>
        <label>1</label>
    </ligand>
</feature>
<dbReference type="NCBIfam" id="NF006762">
    <property type="entry name" value="PRK09283.1"/>
    <property type="match status" value="1"/>
</dbReference>
<proteinExistence type="inferred from homology"/>
<evidence type="ECO:0000256" key="12">
    <source>
        <dbReference type="PIRSR" id="PIRSR001415-1"/>
    </source>
</evidence>
<keyword evidence="9 16" id="KW-0627">Porphyrin biosynthesis</keyword>
<dbReference type="SMART" id="SM01004">
    <property type="entry name" value="ALAD"/>
    <property type="match status" value="1"/>
</dbReference>
<comment type="subunit">
    <text evidence="4 16">Homooctamer.</text>
</comment>
<comment type="catalytic activity">
    <reaction evidence="11 16">
        <text>2 5-aminolevulinate = porphobilinogen + 2 H2O + H(+)</text>
        <dbReference type="Rhea" id="RHEA:24064"/>
        <dbReference type="ChEBI" id="CHEBI:15377"/>
        <dbReference type="ChEBI" id="CHEBI:15378"/>
        <dbReference type="ChEBI" id="CHEBI:58126"/>
        <dbReference type="ChEBI" id="CHEBI:356416"/>
        <dbReference type="EC" id="4.2.1.24"/>
    </reaction>
</comment>
<feature type="active site" description="Schiff-base intermediate with substrate" evidence="12">
    <location>
        <position position="244"/>
    </location>
</feature>
<dbReference type="GO" id="GO:0004655">
    <property type="term" value="F:porphobilinogen synthase activity"/>
    <property type="evidence" value="ECO:0007669"/>
    <property type="project" value="UniProtKB-EC"/>
</dbReference>
<reference evidence="18" key="2">
    <citation type="journal article" date="2021" name="PeerJ">
        <title>Extensive microbial diversity within the chicken gut microbiome revealed by metagenomics and culture.</title>
        <authorList>
            <person name="Gilroy R."/>
            <person name="Ravi A."/>
            <person name="Getino M."/>
            <person name="Pursley I."/>
            <person name="Horton D.L."/>
            <person name="Alikhan N.F."/>
            <person name="Baker D."/>
            <person name="Gharbi K."/>
            <person name="Hall N."/>
            <person name="Watson M."/>
            <person name="Adriaenssens E.M."/>
            <person name="Foster-Nyarko E."/>
            <person name="Jarju S."/>
            <person name="Secka A."/>
            <person name="Antonio M."/>
            <person name="Oren A."/>
            <person name="Chaudhuri R.R."/>
            <person name="La Ragione R."/>
            <person name="Hildebrand F."/>
            <person name="Pallen M.J."/>
        </authorList>
    </citation>
    <scope>NUCLEOTIDE SEQUENCE</scope>
    <source>
        <strain evidence="18">ChiGjej1B1-1684</strain>
    </source>
</reference>
<comment type="similarity">
    <text evidence="3 17">Belongs to the ALAD family.</text>
</comment>
<name>A0A9D1LWT5_9FIRM</name>
<gene>
    <name evidence="18" type="primary">hemB</name>
    <name evidence="18" type="ORF">IAD22_00660</name>
</gene>
<evidence type="ECO:0000256" key="11">
    <source>
        <dbReference type="ARBA" id="ARBA00047651"/>
    </source>
</evidence>
<evidence type="ECO:0000313" key="19">
    <source>
        <dbReference type="Proteomes" id="UP000824118"/>
    </source>
</evidence>
<feature type="active site" description="Schiff-base intermediate with substrate" evidence="12">
    <location>
        <position position="191"/>
    </location>
</feature>
<evidence type="ECO:0000256" key="1">
    <source>
        <dbReference type="ARBA" id="ARBA00001947"/>
    </source>
</evidence>
<organism evidence="18 19">
    <name type="scientific">Candidatus Limousia pullorum</name>
    <dbReference type="NCBI Taxonomy" id="2840860"/>
    <lineage>
        <taxon>Bacteria</taxon>
        <taxon>Bacillati</taxon>
        <taxon>Bacillota</taxon>
        <taxon>Clostridia</taxon>
        <taxon>Eubacteriales</taxon>
        <taxon>Oscillospiraceae</taxon>
        <taxon>Oscillospiraceae incertae sedis</taxon>
        <taxon>Candidatus Limousia</taxon>
    </lineage>
</organism>
<feature type="binding site" evidence="13">
    <location>
        <position position="270"/>
    </location>
    <ligand>
        <name>5-aminolevulinate</name>
        <dbReference type="ChEBI" id="CHEBI:356416"/>
        <label>2</label>
    </ligand>
</feature>
<keyword evidence="14" id="KW-0862">Zinc</keyword>
<evidence type="ECO:0000256" key="13">
    <source>
        <dbReference type="PIRSR" id="PIRSR001415-2"/>
    </source>
</evidence>
<dbReference type="PANTHER" id="PTHR11458:SF0">
    <property type="entry name" value="DELTA-AMINOLEVULINIC ACID DEHYDRATASE"/>
    <property type="match status" value="1"/>
</dbReference>
<dbReference type="PRINTS" id="PR00144">
    <property type="entry name" value="DALDHYDRTASE"/>
</dbReference>
<evidence type="ECO:0000256" key="2">
    <source>
        <dbReference type="ARBA" id="ARBA00004694"/>
    </source>
</evidence>
<comment type="caution">
    <text evidence="18">The sequence shown here is derived from an EMBL/GenBank/DDBJ whole genome shotgun (WGS) entry which is preliminary data.</text>
</comment>
<reference evidence="18" key="1">
    <citation type="submission" date="2020-10" db="EMBL/GenBank/DDBJ databases">
        <authorList>
            <person name="Gilroy R."/>
        </authorList>
    </citation>
    <scope>NUCLEOTIDE SEQUENCE</scope>
    <source>
        <strain evidence="18">ChiGjej1B1-1684</strain>
    </source>
</reference>
<comment type="function">
    <text evidence="10">Catalyzes an early step in the biosynthesis of tetrapyrroles. Binds two molecules of 5-aminolevulinate per subunit, each at a distinct site, and catalyzes their condensation to form porphobilinogen.</text>
</comment>
<dbReference type="PROSITE" id="PS00169">
    <property type="entry name" value="D_ALA_DEHYDRATASE"/>
    <property type="match status" value="1"/>
</dbReference>
<dbReference type="PANTHER" id="PTHR11458">
    <property type="entry name" value="DELTA-AMINOLEVULINIC ACID DEHYDRATASE"/>
    <property type="match status" value="1"/>
</dbReference>
<dbReference type="InterPro" id="IPR013785">
    <property type="entry name" value="Aldolase_TIM"/>
</dbReference>
<feature type="binding site" evidence="15">
    <location>
        <position position="229"/>
    </location>
    <ligand>
        <name>Mg(2+)</name>
        <dbReference type="ChEBI" id="CHEBI:18420"/>
    </ligand>
</feature>
<accession>A0A9D1LWT5</accession>
<evidence type="ECO:0000256" key="10">
    <source>
        <dbReference type="ARBA" id="ARBA00025628"/>
    </source>
</evidence>
<feature type="binding site" evidence="14">
    <location>
        <position position="118"/>
    </location>
    <ligand>
        <name>Zn(2+)</name>
        <dbReference type="ChEBI" id="CHEBI:29105"/>
        <note>catalytic</note>
    </ligand>
</feature>
<comment type="pathway">
    <text evidence="2">Porphyrin-containing compound metabolism; protoporphyrin-IX biosynthesis; coproporphyrinogen-III from 5-aminolevulinate: step 1/4.</text>
</comment>
<feature type="binding site" evidence="13">
    <location>
        <position position="201"/>
    </location>
    <ligand>
        <name>5-aminolevulinate</name>
        <dbReference type="ChEBI" id="CHEBI:356416"/>
        <label>1</label>
    </ligand>
</feature>